<dbReference type="GO" id="GO:0005524">
    <property type="term" value="F:ATP binding"/>
    <property type="evidence" value="ECO:0007669"/>
    <property type="project" value="UniProtKB-UniRule"/>
</dbReference>
<feature type="domain" description="Histidine kinase/HSP90-like ATPase" evidence="10">
    <location>
        <begin position="122"/>
        <end position="300"/>
    </location>
</feature>
<evidence type="ECO:0000256" key="9">
    <source>
        <dbReference type="SAM" id="MobiDB-lite"/>
    </source>
</evidence>
<dbReference type="PANTHER" id="PTHR11947">
    <property type="entry name" value="PYRUVATE DEHYDROGENASE KINASE"/>
    <property type="match status" value="1"/>
</dbReference>
<dbReference type="GO" id="GO:0005759">
    <property type="term" value="C:mitochondrial matrix"/>
    <property type="evidence" value="ECO:0007669"/>
    <property type="project" value="UniProtKB-SubCell"/>
</dbReference>
<accession>A0AAD5DXV2</accession>
<dbReference type="InterPro" id="IPR039028">
    <property type="entry name" value="BCKD/PDK"/>
</dbReference>
<dbReference type="InterPro" id="IPR036784">
    <property type="entry name" value="AK/P_DHK_N_sf"/>
</dbReference>
<evidence type="ECO:0000256" key="2">
    <source>
        <dbReference type="ARBA" id="ARBA00022553"/>
    </source>
</evidence>
<keyword evidence="7 8" id="KW-0496">Mitochondrion</keyword>
<name>A0AAD5DXV2_9CHLO</name>
<dbReference type="PANTHER" id="PTHR11947:SF20">
    <property type="entry name" value="[3-METHYL-2-OXOBUTANOATE DEHYDROGENASE [LIPOAMIDE]] KINASE, MITOCHONDRIAL"/>
    <property type="match status" value="1"/>
</dbReference>
<feature type="region of interest" description="Disordered" evidence="9">
    <location>
        <begin position="341"/>
        <end position="414"/>
    </location>
</feature>
<dbReference type="GO" id="GO:0010906">
    <property type="term" value="P:regulation of glucose metabolic process"/>
    <property type="evidence" value="ECO:0007669"/>
    <property type="project" value="TreeGrafter"/>
</dbReference>
<evidence type="ECO:0000256" key="6">
    <source>
        <dbReference type="ARBA" id="ARBA00022840"/>
    </source>
</evidence>
<proteinExistence type="inferred from homology"/>
<evidence type="ECO:0000313" key="12">
    <source>
        <dbReference type="Proteomes" id="UP001205105"/>
    </source>
</evidence>
<gene>
    <name evidence="11" type="ORF">COHA_000549</name>
</gene>
<comment type="similarity">
    <text evidence="1 8">Belongs to the PDK/BCKDK protein kinase family.</text>
</comment>
<dbReference type="SMART" id="SM00387">
    <property type="entry name" value="HATPase_c"/>
    <property type="match status" value="1"/>
</dbReference>
<evidence type="ECO:0000256" key="5">
    <source>
        <dbReference type="ARBA" id="ARBA00022777"/>
    </source>
</evidence>
<organism evidence="11 12">
    <name type="scientific">Chlorella ohadii</name>
    <dbReference type="NCBI Taxonomy" id="2649997"/>
    <lineage>
        <taxon>Eukaryota</taxon>
        <taxon>Viridiplantae</taxon>
        <taxon>Chlorophyta</taxon>
        <taxon>core chlorophytes</taxon>
        <taxon>Trebouxiophyceae</taxon>
        <taxon>Chlorellales</taxon>
        <taxon>Chlorellaceae</taxon>
        <taxon>Chlorella clade</taxon>
        <taxon>Chlorella</taxon>
    </lineage>
</organism>
<keyword evidence="3 8" id="KW-0808">Transferase</keyword>
<dbReference type="EC" id="2.7.11.-" evidence="8"/>
<keyword evidence="12" id="KW-1185">Reference proteome</keyword>
<evidence type="ECO:0000256" key="1">
    <source>
        <dbReference type="ARBA" id="ARBA00006155"/>
    </source>
</evidence>
<dbReference type="Proteomes" id="UP001205105">
    <property type="component" value="Unassembled WGS sequence"/>
</dbReference>
<feature type="compositionally biased region" description="Low complexity" evidence="9">
    <location>
        <begin position="350"/>
        <end position="368"/>
    </location>
</feature>
<dbReference type="Gene3D" id="3.30.565.10">
    <property type="entry name" value="Histidine kinase-like ATPase, C-terminal domain"/>
    <property type="match status" value="1"/>
</dbReference>
<dbReference type="SUPFAM" id="SSF55874">
    <property type="entry name" value="ATPase domain of HSP90 chaperone/DNA topoisomerase II/histidine kinase"/>
    <property type="match status" value="1"/>
</dbReference>
<dbReference type="GO" id="GO:0004740">
    <property type="term" value="F:pyruvate dehydrogenase (acetyl-transferring) kinase activity"/>
    <property type="evidence" value="ECO:0007669"/>
    <property type="project" value="TreeGrafter"/>
</dbReference>
<dbReference type="EMBL" id="JADXDR010000011">
    <property type="protein sequence ID" value="KAI7846010.1"/>
    <property type="molecule type" value="Genomic_DNA"/>
</dbReference>
<evidence type="ECO:0000256" key="8">
    <source>
        <dbReference type="RuleBase" id="RU366032"/>
    </source>
</evidence>
<dbReference type="Gene3D" id="1.20.140.20">
    <property type="entry name" value="Alpha-ketoacid/pyruvate dehydrogenase kinase, N-terminal domain"/>
    <property type="match status" value="1"/>
</dbReference>
<evidence type="ECO:0000256" key="7">
    <source>
        <dbReference type="ARBA" id="ARBA00023128"/>
    </source>
</evidence>
<protein>
    <recommendedName>
        <fullName evidence="8">Protein-serine/threonine kinase</fullName>
        <ecNumber evidence="8">2.7.11.-</ecNumber>
    </recommendedName>
</protein>
<keyword evidence="4 8" id="KW-0547">Nucleotide-binding</keyword>
<dbReference type="InterPro" id="IPR018955">
    <property type="entry name" value="BCDHK/PDK_N"/>
</dbReference>
<feature type="compositionally biased region" description="Basic and acidic residues" evidence="9">
    <location>
        <begin position="396"/>
        <end position="408"/>
    </location>
</feature>
<dbReference type="Pfam" id="PF10436">
    <property type="entry name" value="BCDHK_Adom3"/>
    <property type="match status" value="1"/>
</dbReference>
<sequence>MQQNDHFVKILRRLVDEHSPMLDALAQGMREVRSKAVVGEQLHLDGFLENMLRSRISRRVMAEQHINLASQRPGYIGIVCTQLNLADAVDFAATRCKQAFIEHYGVAPDVTLSGDTHLTIPYIPAHLDYMLYELLKNSARAVVERHLGAHRVSLADVHHHHHRSRLPPIHVRLCGGEADVTIRLSDQGGGIAESDVDAVWQFGFTTTTHGRRRSGDRSSDEAGGLLGEGLGLDTAPPGASFGAAWAAMEQHTGMGRYRIAGLGFGLPLSRLYARYFGGDLRLVNMPGYGVDAFMTLKRLEDTEWEESRAELQTGALHAGVVSGLPELHDSHPAVLHAAHASHAAVHRPAHAAGAGHRPAVQQHGQHAQHGQHEEPVGPFSHPVHLRHGQHAQHGQQQEHEQQHHEHAVHQQQHG</sequence>
<evidence type="ECO:0000256" key="4">
    <source>
        <dbReference type="ARBA" id="ARBA00022741"/>
    </source>
</evidence>
<dbReference type="InterPro" id="IPR036890">
    <property type="entry name" value="HATPase_C_sf"/>
</dbReference>
<evidence type="ECO:0000256" key="3">
    <source>
        <dbReference type="ARBA" id="ARBA00022679"/>
    </source>
</evidence>
<reference evidence="11" key="1">
    <citation type="submission" date="2020-11" db="EMBL/GenBank/DDBJ databases">
        <title>Chlorella ohadii genome sequencing and assembly.</title>
        <authorList>
            <person name="Murik O."/>
            <person name="Treves H."/>
            <person name="Kedem I."/>
            <person name="Shotland Y."/>
            <person name="Kaplan A."/>
        </authorList>
    </citation>
    <scope>NUCLEOTIDE SEQUENCE</scope>
    <source>
        <strain evidence="11">1</strain>
    </source>
</reference>
<dbReference type="SUPFAM" id="SSF69012">
    <property type="entry name" value="alpha-ketoacid dehydrogenase kinase, N-terminal domain"/>
    <property type="match status" value="1"/>
</dbReference>
<dbReference type="AlphaFoldDB" id="A0AAD5DXV2"/>
<keyword evidence="2" id="KW-0597">Phosphoprotein</keyword>
<dbReference type="InterPro" id="IPR003594">
    <property type="entry name" value="HATPase_dom"/>
</dbReference>
<evidence type="ECO:0000259" key="10">
    <source>
        <dbReference type="SMART" id="SM00387"/>
    </source>
</evidence>
<keyword evidence="5 8" id="KW-0418">Kinase</keyword>
<keyword evidence="6 8" id="KW-0067">ATP-binding</keyword>
<evidence type="ECO:0000313" key="11">
    <source>
        <dbReference type="EMBL" id="KAI7846010.1"/>
    </source>
</evidence>
<comment type="caution">
    <text evidence="11">The sequence shown here is derived from an EMBL/GenBank/DDBJ whole genome shotgun (WGS) entry which is preliminary data.</text>
</comment>
<comment type="subcellular location">
    <subcellularLocation>
        <location evidence="8">Mitochondrion matrix</location>
    </subcellularLocation>
</comment>
<feature type="region of interest" description="Disordered" evidence="9">
    <location>
        <begin position="208"/>
        <end position="229"/>
    </location>
</feature>